<dbReference type="GO" id="GO:0004672">
    <property type="term" value="F:protein kinase activity"/>
    <property type="evidence" value="ECO:0007669"/>
    <property type="project" value="InterPro"/>
</dbReference>
<protein>
    <recommendedName>
        <fullName evidence="2">Fungal-type protein kinase domain-containing protein</fullName>
    </recommendedName>
</protein>
<gene>
    <name evidence="3" type="ORF">GLOTRDRAFT_139908</name>
</gene>
<dbReference type="OMA" id="SARSIMF"/>
<dbReference type="SUPFAM" id="SSF56112">
    <property type="entry name" value="Protein kinase-like (PK-like)"/>
    <property type="match status" value="1"/>
</dbReference>
<feature type="domain" description="Fungal-type protein kinase" evidence="2">
    <location>
        <begin position="178"/>
        <end position="547"/>
    </location>
</feature>
<dbReference type="InterPro" id="IPR008266">
    <property type="entry name" value="Tyr_kinase_AS"/>
</dbReference>
<reference evidence="3 4" key="1">
    <citation type="journal article" date="2012" name="Science">
        <title>The Paleozoic origin of enzymatic lignin decomposition reconstructed from 31 fungal genomes.</title>
        <authorList>
            <person name="Floudas D."/>
            <person name="Binder M."/>
            <person name="Riley R."/>
            <person name="Barry K."/>
            <person name="Blanchette R.A."/>
            <person name="Henrissat B."/>
            <person name="Martinez A.T."/>
            <person name="Otillar R."/>
            <person name="Spatafora J.W."/>
            <person name="Yadav J.S."/>
            <person name="Aerts A."/>
            <person name="Benoit I."/>
            <person name="Boyd A."/>
            <person name="Carlson A."/>
            <person name="Copeland A."/>
            <person name="Coutinho P.M."/>
            <person name="de Vries R.P."/>
            <person name="Ferreira P."/>
            <person name="Findley K."/>
            <person name="Foster B."/>
            <person name="Gaskell J."/>
            <person name="Glotzer D."/>
            <person name="Gorecki P."/>
            <person name="Heitman J."/>
            <person name="Hesse C."/>
            <person name="Hori C."/>
            <person name="Igarashi K."/>
            <person name="Jurgens J.A."/>
            <person name="Kallen N."/>
            <person name="Kersten P."/>
            <person name="Kohler A."/>
            <person name="Kuees U."/>
            <person name="Kumar T.K.A."/>
            <person name="Kuo A."/>
            <person name="LaButti K."/>
            <person name="Larrondo L.F."/>
            <person name="Lindquist E."/>
            <person name="Ling A."/>
            <person name="Lombard V."/>
            <person name="Lucas S."/>
            <person name="Lundell T."/>
            <person name="Martin R."/>
            <person name="McLaughlin D.J."/>
            <person name="Morgenstern I."/>
            <person name="Morin E."/>
            <person name="Murat C."/>
            <person name="Nagy L.G."/>
            <person name="Nolan M."/>
            <person name="Ohm R.A."/>
            <person name="Patyshakuliyeva A."/>
            <person name="Rokas A."/>
            <person name="Ruiz-Duenas F.J."/>
            <person name="Sabat G."/>
            <person name="Salamov A."/>
            <person name="Samejima M."/>
            <person name="Schmutz J."/>
            <person name="Slot J.C."/>
            <person name="St John F."/>
            <person name="Stenlid J."/>
            <person name="Sun H."/>
            <person name="Sun S."/>
            <person name="Syed K."/>
            <person name="Tsang A."/>
            <person name="Wiebenga A."/>
            <person name="Young D."/>
            <person name="Pisabarro A."/>
            <person name="Eastwood D.C."/>
            <person name="Martin F."/>
            <person name="Cullen D."/>
            <person name="Grigoriev I.V."/>
            <person name="Hibbett D.S."/>
        </authorList>
    </citation>
    <scope>NUCLEOTIDE SEQUENCE [LARGE SCALE GENOMIC DNA]</scope>
    <source>
        <strain evidence="3 4">ATCC 11539</strain>
    </source>
</reference>
<feature type="region of interest" description="Disordered" evidence="1">
    <location>
        <begin position="679"/>
        <end position="805"/>
    </location>
</feature>
<proteinExistence type="predicted"/>
<evidence type="ECO:0000313" key="4">
    <source>
        <dbReference type="Proteomes" id="UP000030669"/>
    </source>
</evidence>
<evidence type="ECO:0000259" key="2">
    <source>
        <dbReference type="Pfam" id="PF17667"/>
    </source>
</evidence>
<keyword evidence="4" id="KW-1185">Reference proteome</keyword>
<feature type="compositionally biased region" description="Basic and acidic residues" evidence="1">
    <location>
        <begin position="717"/>
        <end position="740"/>
    </location>
</feature>
<dbReference type="PROSITE" id="PS00109">
    <property type="entry name" value="PROTEIN_KINASE_TYR"/>
    <property type="match status" value="1"/>
</dbReference>
<dbReference type="OrthoDB" id="2797568at2759"/>
<feature type="compositionally biased region" description="Basic residues" evidence="1">
    <location>
        <begin position="779"/>
        <end position="789"/>
    </location>
</feature>
<sequence>MNLNRWRIRRDAFFGTVKESHSNHRILAGTEATEHLYGPVEVYEFLDDSFPEFDVSVRSTVFKEFKKRLREVKPSVKPSGGPSEKAMYASIVDALNYICENAVKNEPLPLQFHVSANERKQESKGGYRIAPDIAILPSSSTDTYWARSLGFIEVKATENEDPFRRYRPDLKNTPTMNQTEVDSWNQLQEYAVVSFRAAPRCFLFAVGVFGNIARLFRWDRSSMLVSGPIRYKTDPTPLIEFLVGFASHARSGIDESVRMPITGPAERKLVKEKYQEAFTSRLLPKYEPLHKGYNDLVVDSTFIDIPRPEPTEGVADRFVTIGPPLFCANSIFGRGTRVWLAWKLCGDGEEAGFVVVKDYWRDRERWTEGNIYRAIYGASGRAFGVARLYHDYDVAADPRDQVHVASGWMVNEKLGEAVFKDLVHHRCVLLSVGIPLWRFKSTRQLVHAIRDALEGHLNMCKNGVLHRDISVNNILISADPGAENEAVGFLIDPELAFADGMKDKDGELHNLTGTYQFTAVDRFENTDVDHESWHDIESFFWVLVYVVLRHTLCQMVLSGATYKGYQCVPGIFTDVPGDRQLFATAKVQTLEVERNAPLTRCIQKFASLVASHYRAPDVRERYAADELNLLTHDRVLALFDEALNADGWPAEEEDGPVPFTILETHTVRSKRSIAENIRNAVAENSKQRKQNSTASKRTLVNAFGLRERHPPRRSKRIHIEDAKDPEPAPADVKGKGRAPESADEDEIKPSKRRTRAGLSRVKSEPKAKNAGKAASTRITRSKASSKCRKAAASTGDHRTRSGRRY</sequence>
<dbReference type="Pfam" id="PF17667">
    <property type="entry name" value="Pkinase_fungal"/>
    <property type="match status" value="1"/>
</dbReference>
<dbReference type="Gene3D" id="1.10.510.10">
    <property type="entry name" value="Transferase(Phosphotransferase) domain 1"/>
    <property type="match status" value="1"/>
</dbReference>
<dbReference type="InterPro" id="IPR040976">
    <property type="entry name" value="Pkinase_fungal"/>
</dbReference>
<dbReference type="PANTHER" id="PTHR38248:SF2">
    <property type="entry name" value="FUNK1 11"/>
    <property type="match status" value="1"/>
</dbReference>
<dbReference type="KEGG" id="gtr:GLOTRDRAFT_139908"/>
<dbReference type="PANTHER" id="PTHR38248">
    <property type="entry name" value="FUNK1 6"/>
    <property type="match status" value="1"/>
</dbReference>
<dbReference type="InterPro" id="IPR011009">
    <property type="entry name" value="Kinase-like_dom_sf"/>
</dbReference>
<name>S7Q2S1_GLOTA</name>
<dbReference type="RefSeq" id="XP_007868121.1">
    <property type="nucleotide sequence ID" value="XM_007869930.1"/>
</dbReference>
<dbReference type="HOGENOM" id="CLU_014053_0_0_1"/>
<organism evidence="3 4">
    <name type="scientific">Gloeophyllum trabeum (strain ATCC 11539 / FP-39264 / Madison 617)</name>
    <name type="common">Brown rot fungus</name>
    <dbReference type="NCBI Taxonomy" id="670483"/>
    <lineage>
        <taxon>Eukaryota</taxon>
        <taxon>Fungi</taxon>
        <taxon>Dikarya</taxon>
        <taxon>Basidiomycota</taxon>
        <taxon>Agaricomycotina</taxon>
        <taxon>Agaricomycetes</taxon>
        <taxon>Gloeophyllales</taxon>
        <taxon>Gloeophyllaceae</taxon>
        <taxon>Gloeophyllum</taxon>
    </lineage>
</organism>
<dbReference type="EMBL" id="KB469305">
    <property type="protein sequence ID" value="EPQ53847.1"/>
    <property type="molecule type" value="Genomic_DNA"/>
</dbReference>
<evidence type="ECO:0000256" key="1">
    <source>
        <dbReference type="SAM" id="MobiDB-lite"/>
    </source>
</evidence>
<accession>S7Q2S1</accession>
<dbReference type="GeneID" id="19304380"/>
<dbReference type="AlphaFoldDB" id="S7Q2S1"/>
<evidence type="ECO:0000313" key="3">
    <source>
        <dbReference type="EMBL" id="EPQ53847.1"/>
    </source>
</evidence>
<dbReference type="Proteomes" id="UP000030669">
    <property type="component" value="Unassembled WGS sequence"/>
</dbReference>